<sequence length="304" mass="34699">MTNDTFLQDQKKRTLEALERRFALAEAELHQQQQKKKKISHEENKSITPSMDSSSTHLTDASVSRFSNTSSKKGNIAFSGHTKTQDVEANDPTYFQLSHTVHENLLTTNVKISNRRGSIVDHILHELLRSGDSAQKYMQGSRSMKIDNWILLDNFVQGRGAHIRALQSHSKRSKKHMSMNEHKKIGSFDLPQEFHNFDIFKPMHEMWKSYIMQLLKNVGKNQLAQCLLTADLHGAIVLVAQCKIADFIEVSGIMIRETAETFGIITRDHKFRVVPKKLSVFIVQADCWKITLHGDKLTSRNMGS</sequence>
<feature type="region of interest" description="Disordered" evidence="3">
    <location>
        <begin position="28"/>
        <end position="83"/>
    </location>
</feature>
<dbReference type="GO" id="GO:0033204">
    <property type="term" value="F:ribonuclease P RNA binding"/>
    <property type="evidence" value="ECO:0007669"/>
    <property type="project" value="InterPro"/>
</dbReference>
<dbReference type="InterPro" id="IPR023534">
    <property type="entry name" value="Rof/RNase_P-like"/>
</dbReference>
<dbReference type="OrthoDB" id="124041at2759"/>
<dbReference type="SMART" id="SM00538">
    <property type="entry name" value="POP4"/>
    <property type="match status" value="1"/>
</dbReference>
<comment type="subcellular location">
    <subcellularLocation>
        <location evidence="1">Nucleus</location>
    </subcellularLocation>
</comment>
<keyword evidence="5" id="KW-1185">Reference proteome</keyword>
<evidence type="ECO:0000313" key="5">
    <source>
        <dbReference type="Proteomes" id="UP000325577"/>
    </source>
</evidence>
<dbReference type="InterPro" id="IPR002730">
    <property type="entry name" value="Rpp29/RNP1"/>
</dbReference>
<gene>
    <name evidence="4" type="ORF">F0562_016431</name>
</gene>
<dbReference type="GO" id="GO:0001682">
    <property type="term" value="P:tRNA 5'-leader removal"/>
    <property type="evidence" value="ECO:0007669"/>
    <property type="project" value="InterPro"/>
</dbReference>
<dbReference type="PANTHER" id="PTHR13348:SF0">
    <property type="entry name" value="RIBONUCLEASE P PROTEIN SUBUNIT P29"/>
    <property type="match status" value="1"/>
</dbReference>
<proteinExistence type="inferred from homology"/>
<organism evidence="4 5">
    <name type="scientific">Nyssa sinensis</name>
    <dbReference type="NCBI Taxonomy" id="561372"/>
    <lineage>
        <taxon>Eukaryota</taxon>
        <taxon>Viridiplantae</taxon>
        <taxon>Streptophyta</taxon>
        <taxon>Embryophyta</taxon>
        <taxon>Tracheophyta</taxon>
        <taxon>Spermatophyta</taxon>
        <taxon>Magnoliopsida</taxon>
        <taxon>eudicotyledons</taxon>
        <taxon>Gunneridae</taxon>
        <taxon>Pentapetalae</taxon>
        <taxon>asterids</taxon>
        <taxon>Cornales</taxon>
        <taxon>Nyssaceae</taxon>
        <taxon>Nyssa</taxon>
    </lineage>
</organism>
<accession>A0A5J4ZJI7</accession>
<dbReference type="EMBL" id="CM018050">
    <property type="protein sequence ID" value="KAA8518795.1"/>
    <property type="molecule type" value="Genomic_DNA"/>
</dbReference>
<dbReference type="InterPro" id="IPR036980">
    <property type="entry name" value="RNase_P/MRP_Rpp29_sf"/>
</dbReference>
<dbReference type="GO" id="GO:0000172">
    <property type="term" value="C:ribonuclease MRP complex"/>
    <property type="evidence" value="ECO:0007669"/>
    <property type="project" value="InterPro"/>
</dbReference>
<dbReference type="SUPFAM" id="SSF101744">
    <property type="entry name" value="Rof/RNase P subunit-like"/>
    <property type="match status" value="1"/>
</dbReference>
<dbReference type="GO" id="GO:0006364">
    <property type="term" value="P:rRNA processing"/>
    <property type="evidence" value="ECO:0007669"/>
    <property type="project" value="TreeGrafter"/>
</dbReference>
<feature type="compositionally biased region" description="Polar residues" evidence="3">
    <location>
        <begin position="46"/>
        <end position="73"/>
    </location>
</feature>
<name>A0A5J4ZJI7_9ASTE</name>
<reference evidence="4 5" key="1">
    <citation type="submission" date="2019-09" db="EMBL/GenBank/DDBJ databases">
        <title>A chromosome-level genome assembly of the Chinese tupelo Nyssa sinensis.</title>
        <authorList>
            <person name="Yang X."/>
            <person name="Kang M."/>
            <person name="Yang Y."/>
            <person name="Xiong H."/>
            <person name="Wang M."/>
            <person name="Zhang Z."/>
            <person name="Wang Z."/>
            <person name="Wu H."/>
            <person name="Ma T."/>
            <person name="Liu J."/>
            <person name="Xi Z."/>
        </authorList>
    </citation>
    <scope>NUCLEOTIDE SEQUENCE [LARGE SCALE GENOMIC DNA]</scope>
    <source>
        <strain evidence="4">J267</strain>
        <tissue evidence="4">Leaf</tissue>
    </source>
</reference>
<dbReference type="PANTHER" id="PTHR13348">
    <property type="entry name" value="RIBONUCLEASE P SUBUNIT P29"/>
    <property type="match status" value="1"/>
</dbReference>
<evidence type="ECO:0000256" key="1">
    <source>
        <dbReference type="ARBA" id="ARBA00004123"/>
    </source>
</evidence>
<dbReference type="InterPro" id="IPR016848">
    <property type="entry name" value="RNase_P/MRP_Rpp29-subunit"/>
</dbReference>
<dbReference type="Gene3D" id="2.30.30.210">
    <property type="entry name" value="Ribonuclease P/MRP, subunit p29"/>
    <property type="match status" value="1"/>
</dbReference>
<evidence type="ECO:0000256" key="3">
    <source>
        <dbReference type="SAM" id="MobiDB-lite"/>
    </source>
</evidence>
<dbReference type="Pfam" id="PF01868">
    <property type="entry name" value="RNase_P-MRP_p29"/>
    <property type="match status" value="1"/>
</dbReference>
<evidence type="ECO:0000313" key="4">
    <source>
        <dbReference type="EMBL" id="KAA8518795.1"/>
    </source>
</evidence>
<dbReference type="GO" id="GO:0030677">
    <property type="term" value="C:ribonuclease P complex"/>
    <property type="evidence" value="ECO:0007669"/>
    <property type="project" value="InterPro"/>
</dbReference>
<dbReference type="AlphaFoldDB" id="A0A5J4ZJI7"/>
<evidence type="ECO:0000256" key="2">
    <source>
        <dbReference type="ARBA" id="ARBA00006181"/>
    </source>
</evidence>
<protein>
    <submittedName>
        <fullName evidence="4">Uncharacterized protein</fullName>
    </submittedName>
</protein>
<comment type="similarity">
    <text evidence="2">Belongs to the eukaryotic/archaeal RNase P protein component 1 family.</text>
</comment>
<dbReference type="GO" id="GO:0005634">
    <property type="term" value="C:nucleus"/>
    <property type="evidence" value="ECO:0007669"/>
    <property type="project" value="UniProtKB-SubCell"/>
</dbReference>
<dbReference type="Proteomes" id="UP000325577">
    <property type="component" value="Linkage Group LG7"/>
</dbReference>